<proteinExistence type="predicted"/>
<keyword evidence="2" id="KW-0067">ATP-binding</keyword>
<keyword evidence="1" id="KW-0547">Nucleotide-binding</keyword>
<dbReference type="Pfam" id="PF00158">
    <property type="entry name" value="Sigma54_activat"/>
    <property type="match status" value="1"/>
</dbReference>
<dbReference type="InterPro" id="IPR002197">
    <property type="entry name" value="HTH_Fis"/>
</dbReference>
<dbReference type="Gene3D" id="3.30.450.40">
    <property type="match status" value="1"/>
</dbReference>
<keyword evidence="3" id="KW-0805">Transcription regulation</keyword>
<name>A0ABX1NEH9_9RHOO</name>
<dbReference type="SUPFAM" id="SSF52540">
    <property type="entry name" value="P-loop containing nucleoside triphosphate hydrolases"/>
    <property type="match status" value="1"/>
</dbReference>
<keyword evidence="4" id="KW-0238">DNA-binding</keyword>
<feature type="domain" description="Sigma-54 factor interaction" evidence="6">
    <location>
        <begin position="344"/>
        <end position="573"/>
    </location>
</feature>
<evidence type="ECO:0000256" key="5">
    <source>
        <dbReference type="ARBA" id="ARBA00023163"/>
    </source>
</evidence>
<dbReference type="InterPro" id="IPR025943">
    <property type="entry name" value="Sigma_54_int_dom_ATP-bd_2"/>
</dbReference>
<dbReference type="InterPro" id="IPR025662">
    <property type="entry name" value="Sigma_54_int_dom_ATP-bd_1"/>
</dbReference>
<dbReference type="RefSeq" id="WP_169140029.1">
    <property type="nucleotide sequence ID" value="NZ_WTVS01000017.1"/>
</dbReference>
<dbReference type="CDD" id="cd00009">
    <property type="entry name" value="AAA"/>
    <property type="match status" value="1"/>
</dbReference>
<dbReference type="Proteomes" id="UP000634522">
    <property type="component" value="Unassembled WGS sequence"/>
</dbReference>
<dbReference type="Gene3D" id="1.10.10.60">
    <property type="entry name" value="Homeodomain-like"/>
    <property type="match status" value="1"/>
</dbReference>
<evidence type="ECO:0000313" key="8">
    <source>
        <dbReference type="Proteomes" id="UP000634522"/>
    </source>
</evidence>
<evidence type="ECO:0000256" key="2">
    <source>
        <dbReference type="ARBA" id="ARBA00022840"/>
    </source>
</evidence>
<dbReference type="Pfam" id="PF02954">
    <property type="entry name" value="HTH_8"/>
    <property type="match status" value="1"/>
</dbReference>
<dbReference type="Gene3D" id="1.10.8.60">
    <property type="match status" value="1"/>
</dbReference>
<accession>A0ABX1NEH9</accession>
<dbReference type="EMBL" id="WTVS01000017">
    <property type="protein sequence ID" value="NMF97707.1"/>
    <property type="molecule type" value="Genomic_DNA"/>
</dbReference>
<dbReference type="InterPro" id="IPR002078">
    <property type="entry name" value="Sigma_54_int"/>
</dbReference>
<reference evidence="7 8" key="1">
    <citation type="submission" date="2019-12" db="EMBL/GenBank/DDBJ databases">
        <title>Comparative genomics gives insights into the taxonomy of the Azoarcus-Aromatoleum group and reveals separate origins of nif in the plant-associated Azoarcus and non-plant-associated Aromatoleum sub-groups.</title>
        <authorList>
            <person name="Lafos M."/>
            <person name="Maluk M."/>
            <person name="Batista M."/>
            <person name="Junghare M."/>
            <person name="Carmona M."/>
            <person name="Faoro H."/>
            <person name="Cruz L.M."/>
            <person name="Battistoni F."/>
            <person name="De Souza E."/>
            <person name="Pedrosa F."/>
            <person name="Chen W.-M."/>
            <person name="Poole P.S."/>
            <person name="Dixon R.A."/>
            <person name="James E.K."/>
        </authorList>
    </citation>
    <scope>NUCLEOTIDE SEQUENCE [LARGE SCALE GENOMIC DNA]</scope>
    <source>
        <strain evidence="7 8">T</strain>
    </source>
</reference>
<dbReference type="SUPFAM" id="SSF46689">
    <property type="entry name" value="Homeodomain-like"/>
    <property type="match status" value="1"/>
</dbReference>
<dbReference type="InterPro" id="IPR029016">
    <property type="entry name" value="GAF-like_dom_sf"/>
</dbReference>
<evidence type="ECO:0000313" key="7">
    <source>
        <dbReference type="EMBL" id="NMF97707.1"/>
    </source>
</evidence>
<dbReference type="PROSITE" id="PS50045">
    <property type="entry name" value="SIGMA54_INTERACT_4"/>
    <property type="match status" value="1"/>
</dbReference>
<dbReference type="PROSITE" id="PS00688">
    <property type="entry name" value="SIGMA54_INTERACT_3"/>
    <property type="match status" value="1"/>
</dbReference>
<dbReference type="InterPro" id="IPR027417">
    <property type="entry name" value="P-loop_NTPase"/>
</dbReference>
<keyword evidence="8" id="KW-1185">Reference proteome</keyword>
<dbReference type="InterPro" id="IPR003593">
    <property type="entry name" value="AAA+_ATPase"/>
</dbReference>
<dbReference type="InterPro" id="IPR058031">
    <property type="entry name" value="AAA_lid_NorR"/>
</dbReference>
<dbReference type="Gene3D" id="3.40.50.300">
    <property type="entry name" value="P-loop containing nucleotide triphosphate hydrolases"/>
    <property type="match status" value="1"/>
</dbReference>
<comment type="caution">
    <text evidence="7">The sequence shown here is derived from an EMBL/GenBank/DDBJ whole genome shotgun (WGS) entry which is preliminary data.</text>
</comment>
<dbReference type="SMART" id="SM00382">
    <property type="entry name" value="AAA"/>
    <property type="match status" value="1"/>
</dbReference>
<dbReference type="PANTHER" id="PTHR32071">
    <property type="entry name" value="TRANSCRIPTIONAL REGULATORY PROTEIN"/>
    <property type="match status" value="1"/>
</dbReference>
<dbReference type="SUPFAM" id="SSF55781">
    <property type="entry name" value="GAF domain-like"/>
    <property type="match status" value="1"/>
</dbReference>
<dbReference type="Pfam" id="PF25601">
    <property type="entry name" value="AAA_lid_14"/>
    <property type="match status" value="1"/>
</dbReference>
<dbReference type="InterPro" id="IPR003018">
    <property type="entry name" value="GAF"/>
</dbReference>
<keyword evidence="5" id="KW-0804">Transcription</keyword>
<evidence type="ECO:0000256" key="1">
    <source>
        <dbReference type="ARBA" id="ARBA00022741"/>
    </source>
</evidence>
<evidence type="ECO:0000259" key="6">
    <source>
        <dbReference type="PROSITE" id="PS50045"/>
    </source>
</evidence>
<sequence length="680" mass="75708">MRRPQEIVQHVGRVIDVVERGLPLGRDSSFERLARSWRRSLSTHQVDPALATTPRVVTAQELREHRDRIDAFMRIAREGMDRLHTQLRAVNYCVLLTDAEGVTVDFRTVPELDKEFKAEGFRVGTCWSEALEGTCGVGTALIDGQPMLVHRDEHFRSHNIAFSCSSVPIFGPDDHPVAVLDATALHAPAQRESQLLVYRLVLDRAQQIENAFAWYNLRPYWVLQLGRLAEYLSVQTDYLVAFDDSGRLVGGNRRARLELLDGGDGPAPAFIHELFECTTNEILATAHAQPGQAFPLRLTANGERLFAILRAPAPRSRSGLALPQAACDAAEDGACANIPGFSHLALDDARLRGNVERALKVANRDIPVMLLGETGTGKEAFARAIHDYSDRRAKPFVALNCAAIPETLIESELFGYRDGAFTGARSKGVRGKILQSDGGTLFLDEIGDMPLQLQSRLLRVLAEGEVLPLGAETPTPVRLHVVCATHQDLPELVQQGRFREDLYYRLNGAVFLLPPLREREDIRGVIDKVTREEATTMDRPDLHLAAATLDALARHDWPGNIRQLRHAMRYACAIADGDAIELEHLPPDLFRARPGGHAATARVDAFEDAPPLRLPFHADAPRRALSNTEAELRAQMLAALRRHHWQVTVTARELGMSRATFYRKMARLQIVSPNRREFDA</sequence>
<dbReference type="InterPro" id="IPR009057">
    <property type="entry name" value="Homeodomain-like_sf"/>
</dbReference>
<dbReference type="InterPro" id="IPR025944">
    <property type="entry name" value="Sigma_54_int_dom_CS"/>
</dbReference>
<dbReference type="Pfam" id="PF01590">
    <property type="entry name" value="GAF"/>
    <property type="match status" value="1"/>
</dbReference>
<dbReference type="PANTHER" id="PTHR32071:SF77">
    <property type="entry name" value="TRANSCRIPTIONAL REGULATORY PROTEIN"/>
    <property type="match status" value="1"/>
</dbReference>
<dbReference type="PROSITE" id="PS00676">
    <property type="entry name" value="SIGMA54_INTERACT_2"/>
    <property type="match status" value="1"/>
</dbReference>
<organism evidence="7 8">
    <name type="scientific">Aromatoleum toluolicum</name>
    <dbReference type="NCBI Taxonomy" id="90060"/>
    <lineage>
        <taxon>Bacteria</taxon>
        <taxon>Pseudomonadati</taxon>
        <taxon>Pseudomonadota</taxon>
        <taxon>Betaproteobacteria</taxon>
        <taxon>Rhodocyclales</taxon>
        <taxon>Rhodocyclaceae</taxon>
        <taxon>Aromatoleum</taxon>
    </lineage>
</organism>
<evidence type="ECO:0000256" key="3">
    <source>
        <dbReference type="ARBA" id="ARBA00023015"/>
    </source>
</evidence>
<gene>
    <name evidence="7" type="ORF">GPA27_09935</name>
</gene>
<evidence type="ECO:0000256" key="4">
    <source>
        <dbReference type="ARBA" id="ARBA00023125"/>
    </source>
</evidence>
<protein>
    <submittedName>
        <fullName evidence="7">GAF domain-containing protein</fullName>
    </submittedName>
</protein>
<dbReference type="PROSITE" id="PS00675">
    <property type="entry name" value="SIGMA54_INTERACT_1"/>
    <property type="match status" value="1"/>
</dbReference>